<dbReference type="AlphaFoldDB" id="A0AA35Z772"/>
<evidence type="ECO:0000313" key="2">
    <source>
        <dbReference type="Proteomes" id="UP001177003"/>
    </source>
</evidence>
<sequence length="305" mass="33553">MVKRSETCYRWRLHQRWMLGLDGDGNSNLKKRIQFLGFIVGVIVLSFTAEKCRQMVGETGSSQSGKFTIFNCLDGGSGTLACIVKESVKLYTYNIRTLHVEVARNKAIEASLADAISQGMEAKAAAKQAQKDGAKAAKMATRKAKRIIGPIISSGWDFFEAIYYGGTVTEGFLRGTGTLFGTYFVGYLGEERFGRFGYLVGSQFGSWIGGRIGLMVYDIANGVHFLLGFGQFEENVGQREENVGQIEEIVGQLEESVGENGYGGSFLEMVMGYVGLYLSEESQVSEEADVFEAPVYESFESTEEL</sequence>
<protein>
    <submittedName>
        <fullName evidence="1">Uncharacterized protein</fullName>
    </submittedName>
</protein>
<proteinExistence type="predicted"/>
<reference evidence="1" key="1">
    <citation type="submission" date="2023-04" db="EMBL/GenBank/DDBJ databases">
        <authorList>
            <person name="Vijverberg K."/>
            <person name="Xiong W."/>
            <person name="Schranz E."/>
        </authorList>
    </citation>
    <scope>NUCLEOTIDE SEQUENCE</scope>
</reference>
<dbReference type="Proteomes" id="UP001177003">
    <property type="component" value="Chromosome 5"/>
</dbReference>
<gene>
    <name evidence="1" type="ORF">LSALG_LOCUS26596</name>
</gene>
<evidence type="ECO:0000313" key="1">
    <source>
        <dbReference type="EMBL" id="CAI9287219.1"/>
    </source>
</evidence>
<keyword evidence="2" id="KW-1185">Reference proteome</keyword>
<organism evidence="1 2">
    <name type="scientific">Lactuca saligna</name>
    <name type="common">Willowleaf lettuce</name>
    <dbReference type="NCBI Taxonomy" id="75948"/>
    <lineage>
        <taxon>Eukaryota</taxon>
        <taxon>Viridiplantae</taxon>
        <taxon>Streptophyta</taxon>
        <taxon>Embryophyta</taxon>
        <taxon>Tracheophyta</taxon>
        <taxon>Spermatophyta</taxon>
        <taxon>Magnoliopsida</taxon>
        <taxon>eudicotyledons</taxon>
        <taxon>Gunneridae</taxon>
        <taxon>Pentapetalae</taxon>
        <taxon>asterids</taxon>
        <taxon>campanulids</taxon>
        <taxon>Asterales</taxon>
        <taxon>Asteraceae</taxon>
        <taxon>Cichorioideae</taxon>
        <taxon>Cichorieae</taxon>
        <taxon>Lactucinae</taxon>
        <taxon>Lactuca</taxon>
    </lineage>
</organism>
<name>A0AA35Z772_LACSI</name>
<accession>A0AA35Z772</accession>
<dbReference type="EMBL" id="OX465081">
    <property type="protein sequence ID" value="CAI9287219.1"/>
    <property type="molecule type" value="Genomic_DNA"/>
</dbReference>
<dbReference type="PANTHER" id="PTHR35702">
    <property type="entry name" value="EXPRESSED PROTEIN"/>
    <property type="match status" value="1"/>
</dbReference>
<dbReference type="PANTHER" id="PTHR35702:SF1">
    <property type="entry name" value="EXPRESSED PROTEIN"/>
    <property type="match status" value="1"/>
</dbReference>